<protein>
    <submittedName>
        <fullName evidence="4">Uncharacterized protein</fullName>
    </submittedName>
</protein>
<evidence type="ECO:0000313" key="3">
    <source>
        <dbReference type="Proteomes" id="UP000887581"/>
    </source>
</evidence>
<reference evidence="4" key="1">
    <citation type="submission" date="2022-11" db="UniProtKB">
        <authorList>
            <consortium name="WormBaseParasite"/>
        </authorList>
    </citation>
    <scope>IDENTIFICATION</scope>
</reference>
<dbReference type="AlphaFoldDB" id="A0A915Q3C0"/>
<evidence type="ECO:0000256" key="2">
    <source>
        <dbReference type="SAM" id="Phobius"/>
    </source>
</evidence>
<keyword evidence="2" id="KW-0472">Membrane</keyword>
<sequence>MKETLSIKVILKFNGEDWPAGRFEDWIVVGTNNRPECRLKGNGELQYVIDLAIFNDPCQTQMPSTGVFQNRIRIGKNPAVILLGDKTYIIKCTYGLPEINQLDAPSINPSFNAVTLPELSTNSVEDELMKAIASKSTNETFGEIAESQEIDDFDDTSFISWPILLSIIVGLFVFTLILMFIFICFRWRIESKERNFEGQSATSNGVTINKFGISDLWWNGKNSVKPKQLPSVQTTNERSSATAQSTVRISSSISSDSSVGSEQNLQNTSTRSCSQQQSTMTDSGITVPEDVPQCYSEWRSRILANLSNKHANDNNGLNKCSSLRMDDATTTTTTTTTTTAAAAAAAGIVGENQLAEVRSITEIYRSAEMALGDGDALSQSTLEGVSYMPNYYDSNSTTESLIRCVGKIRGIGSRKLTEQEFGRWRRLVTNHVTFRDALLRARDGKAIEETCLRSDYKKLFTKEKWNAIIRCIIEYQQQQQNGISTKHYIKRNDSQRQVCF</sequence>
<proteinExistence type="predicted"/>
<keyword evidence="2" id="KW-1133">Transmembrane helix</keyword>
<keyword evidence="3" id="KW-1185">Reference proteome</keyword>
<accession>A0A915Q3C0</accession>
<feature type="transmembrane region" description="Helical" evidence="2">
    <location>
        <begin position="158"/>
        <end position="185"/>
    </location>
</feature>
<organism evidence="3 4">
    <name type="scientific">Setaria digitata</name>
    <dbReference type="NCBI Taxonomy" id="48799"/>
    <lineage>
        <taxon>Eukaryota</taxon>
        <taxon>Metazoa</taxon>
        <taxon>Ecdysozoa</taxon>
        <taxon>Nematoda</taxon>
        <taxon>Chromadorea</taxon>
        <taxon>Rhabditida</taxon>
        <taxon>Spirurina</taxon>
        <taxon>Spiruromorpha</taxon>
        <taxon>Filarioidea</taxon>
        <taxon>Setariidae</taxon>
        <taxon>Setaria</taxon>
    </lineage>
</organism>
<feature type="compositionally biased region" description="Low complexity" evidence="1">
    <location>
        <begin position="245"/>
        <end position="281"/>
    </location>
</feature>
<evidence type="ECO:0000256" key="1">
    <source>
        <dbReference type="SAM" id="MobiDB-lite"/>
    </source>
</evidence>
<dbReference type="WBParaSite" id="sdigi.contig507.g8734.t1">
    <property type="protein sequence ID" value="sdigi.contig507.g8734.t1"/>
    <property type="gene ID" value="sdigi.contig507.g8734"/>
</dbReference>
<evidence type="ECO:0000313" key="4">
    <source>
        <dbReference type="WBParaSite" id="sdigi.contig507.g8734.t1"/>
    </source>
</evidence>
<dbReference type="Proteomes" id="UP000887581">
    <property type="component" value="Unplaced"/>
</dbReference>
<feature type="region of interest" description="Disordered" evidence="1">
    <location>
        <begin position="227"/>
        <end position="288"/>
    </location>
</feature>
<keyword evidence="2" id="KW-0812">Transmembrane</keyword>
<name>A0A915Q3C0_9BILA</name>
<feature type="compositionally biased region" description="Polar residues" evidence="1">
    <location>
        <begin position="230"/>
        <end position="244"/>
    </location>
</feature>